<evidence type="ECO:0000256" key="2">
    <source>
        <dbReference type="ARBA" id="ARBA00011643"/>
    </source>
</evidence>
<dbReference type="PANTHER" id="PTHR13799:SF14">
    <property type="entry name" value="GTP CYCLOHYDROLASE 1 TYPE 2 HOMOLOG"/>
    <property type="match status" value="1"/>
</dbReference>
<dbReference type="InterPro" id="IPR017221">
    <property type="entry name" value="DUF34/NIF3_bac"/>
</dbReference>
<feature type="binding site" evidence="6">
    <location>
        <position position="103"/>
    </location>
    <ligand>
        <name>a divalent metal cation</name>
        <dbReference type="ChEBI" id="CHEBI:60240"/>
        <label>1</label>
    </ligand>
</feature>
<dbReference type="Pfam" id="PF01784">
    <property type="entry name" value="DUF34_NIF3"/>
    <property type="match status" value="1"/>
</dbReference>
<dbReference type="PIRSF" id="PIRSF037489">
    <property type="entry name" value="UCP037489_NIF3_YqfO"/>
    <property type="match status" value="1"/>
</dbReference>
<evidence type="ECO:0000256" key="3">
    <source>
        <dbReference type="ARBA" id="ARBA00022112"/>
    </source>
</evidence>
<dbReference type="InterPro" id="IPR015867">
    <property type="entry name" value="N-reg_PII/ATP_PRibTrfase_C"/>
</dbReference>
<comment type="similarity">
    <text evidence="1 5">Belongs to the GTP cyclohydrolase I type 2/NIF3 family.</text>
</comment>
<dbReference type="RefSeq" id="WP_182805035.1">
    <property type="nucleotide sequence ID" value="NZ_CP060007.1"/>
</dbReference>
<sequence>MQIGDIVRFLETLAPPSLQEGYDNAGLITGSPAWECTGILVSLDATEEVIIEAKDKGLNMVVAHHPIVFSGLKKINGKTYVERAVIASIKYDIAVYAIHTNLDNVIAGVNAKMAERLGLVNCKILQPKTALLRKLFSFVPVSHAEIVRTAIFEAGGGHIGDYSECSFNALGKGTFKGAPGTTPFVGEPGKRHEEEELKIEVIFPAWLEKNIVSSMLKHHPYEEPAYDIIQLSNEWTSAGSGLIGELPNSMTPTDFLQLLKNQFQISVIRHTLPPAHAIHKVALCGGAGSFLTKTALAAGAHAFVTGDVKYHEFFDAESKLLLADIGHWESEQFTIDLLADHLSGKFPTFAVLKTGVKTNPVEYFS</sequence>
<dbReference type="GO" id="GO:0005737">
    <property type="term" value="C:cytoplasm"/>
    <property type="evidence" value="ECO:0007669"/>
    <property type="project" value="TreeGrafter"/>
</dbReference>
<evidence type="ECO:0000313" key="7">
    <source>
        <dbReference type="EMBL" id="QNA45727.1"/>
    </source>
</evidence>
<accession>A0A7G5XJS4</accession>
<name>A0A7G5XJS4_9BACT</name>
<evidence type="ECO:0000256" key="4">
    <source>
        <dbReference type="ARBA" id="ARBA00022723"/>
    </source>
</evidence>
<evidence type="ECO:0000256" key="1">
    <source>
        <dbReference type="ARBA" id="ARBA00006964"/>
    </source>
</evidence>
<reference evidence="8" key="1">
    <citation type="submission" date="2020-08" db="EMBL/GenBank/DDBJ databases">
        <title>Lacibacter sp. S13-6-6 genome sequencing.</title>
        <authorList>
            <person name="Jin L."/>
        </authorList>
    </citation>
    <scope>NUCLEOTIDE SEQUENCE [LARGE SCALE GENOMIC DNA]</scope>
    <source>
        <strain evidence="8">S13-6-6</strain>
    </source>
</reference>
<feature type="binding site" evidence="6">
    <location>
        <position position="327"/>
    </location>
    <ligand>
        <name>a divalent metal cation</name>
        <dbReference type="ChEBI" id="CHEBI:60240"/>
        <label>1</label>
    </ligand>
</feature>
<dbReference type="NCBIfam" id="TIGR00486">
    <property type="entry name" value="YbgI_SA1388"/>
    <property type="match status" value="1"/>
</dbReference>
<evidence type="ECO:0000313" key="8">
    <source>
        <dbReference type="Proteomes" id="UP000515344"/>
    </source>
</evidence>
<evidence type="ECO:0000256" key="6">
    <source>
        <dbReference type="PIRSR" id="PIRSR602678-1"/>
    </source>
</evidence>
<feature type="binding site" evidence="6">
    <location>
        <position position="64"/>
    </location>
    <ligand>
        <name>a divalent metal cation</name>
        <dbReference type="ChEBI" id="CHEBI:60240"/>
        <label>2</label>
    </ligand>
</feature>
<dbReference type="PANTHER" id="PTHR13799">
    <property type="entry name" value="NGG1 INTERACTING FACTOR 3"/>
    <property type="match status" value="1"/>
</dbReference>
<protein>
    <recommendedName>
        <fullName evidence="3 5">GTP cyclohydrolase 1 type 2 homolog</fullName>
    </recommendedName>
</protein>
<dbReference type="InterPro" id="IPR036069">
    <property type="entry name" value="DUF34/NIF3_sf"/>
</dbReference>
<dbReference type="EMBL" id="CP060007">
    <property type="protein sequence ID" value="QNA45727.1"/>
    <property type="molecule type" value="Genomic_DNA"/>
</dbReference>
<dbReference type="InterPro" id="IPR002678">
    <property type="entry name" value="DUF34/NIF3"/>
</dbReference>
<evidence type="ECO:0000256" key="5">
    <source>
        <dbReference type="PIRNR" id="PIRNR037489"/>
    </source>
</evidence>
<feature type="binding site" evidence="6">
    <location>
        <position position="65"/>
    </location>
    <ligand>
        <name>a divalent metal cation</name>
        <dbReference type="ChEBI" id="CHEBI:60240"/>
        <label>1</label>
    </ligand>
</feature>
<feature type="binding site" evidence="6">
    <location>
        <position position="331"/>
    </location>
    <ligand>
        <name>a divalent metal cation</name>
        <dbReference type="ChEBI" id="CHEBI:60240"/>
        <label>1</label>
    </ligand>
</feature>
<dbReference type="GO" id="GO:0046872">
    <property type="term" value="F:metal ion binding"/>
    <property type="evidence" value="ECO:0007669"/>
    <property type="project" value="UniProtKB-UniRule"/>
</dbReference>
<dbReference type="Proteomes" id="UP000515344">
    <property type="component" value="Chromosome"/>
</dbReference>
<dbReference type="AlphaFoldDB" id="A0A7G5XJS4"/>
<dbReference type="Gene3D" id="3.40.1390.30">
    <property type="entry name" value="NIF3 (NGG1p interacting factor 3)-like"/>
    <property type="match status" value="1"/>
</dbReference>
<keyword evidence="8" id="KW-1185">Reference proteome</keyword>
<comment type="subunit">
    <text evidence="2">Homohexamer.</text>
</comment>
<dbReference type="Gene3D" id="3.30.70.120">
    <property type="match status" value="1"/>
</dbReference>
<gene>
    <name evidence="7" type="ORF">H4075_05890</name>
</gene>
<keyword evidence="4 5" id="KW-0479">Metal-binding</keyword>
<organism evidence="7 8">
    <name type="scientific">Lacibacter sediminis</name>
    <dbReference type="NCBI Taxonomy" id="2760713"/>
    <lineage>
        <taxon>Bacteria</taxon>
        <taxon>Pseudomonadati</taxon>
        <taxon>Bacteroidota</taxon>
        <taxon>Chitinophagia</taxon>
        <taxon>Chitinophagales</taxon>
        <taxon>Chitinophagaceae</taxon>
        <taxon>Lacibacter</taxon>
    </lineage>
</organism>
<dbReference type="SUPFAM" id="SSF102705">
    <property type="entry name" value="NIF3 (NGG1p interacting factor 3)-like"/>
    <property type="match status" value="1"/>
</dbReference>
<dbReference type="KEGG" id="lacs:H4075_05890"/>
<proteinExistence type="inferred from homology"/>
<dbReference type="FunFam" id="3.40.1390.30:FF:000001">
    <property type="entry name" value="GTP cyclohydrolase 1 type 2"/>
    <property type="match status" value="1"/>
</dbReference>